<accession>A0ABP6WA31</accession>
<gene>
    <name evidence="6" type="ORF">GCM10022235_13460</name>
</gene>
<dbReference type="EMBL" id="BAABAA010000001">
    <property type="protein sequence ID" value="GAA3547048.1"/>
    <property type="molecule type" value="Genomic_DNA"/>
</dbReference>
<reference evidence="7" key="1">
    <citation type="journal article" date="2019" name="Int. J. Syst. Evol. Microbiol.">
        <title>The Global Catalogue of Microorganisms (GCM) 10K type strain sequencing project: providing services to taxonomists for standard genome sequencing and annotation.</title>
        <authorList>
            <consortium name="The Broad Institute Genomics Platform"/>
            <consortium name="The Broad Institute Genome Sequencing Center for Infectious Disease"/>
            <person name="Wu L."/>
            <person name="Ma J."/>
        </authorList>
    </citation>
    <scope>NUCLEOTIDE SEQUENCE [LARGE SCALE GENOMIC DNA]</scope>
    <source>
        <strain evidence="7">JCM 16928</strain>
    </source>
</reference>
<keyword evidence="2 4" id="KW-0238">DNA-binding</keyword>
<keyword evidence="7" id="KW-1185">Reference proteome</keyword>
<dbReference type="SUPFAM" id="SSF46689">
    <property type="entry name" value="Homeodomain-like"/>
    <property type="match status" value="1"/>
</dbReference>
<feature type="DNA-binding region" description="H-T-H motif" evidence="4">
    <location>
        <begin position="32"/>
        <end position="51"/>
    </location>
</feature>
<dbReference type="Pfam" id="PF00440">
    <property type="entry name" value="TetR_N"/>
    <property type="match status" value="1"/>
</dbReference>
<evidence type="ECO:0000256" key="4">
    <source>
        <dbReference type="PROSITE-ProRule" id="PRU00335"/>
    </source>
</evidence>
<name>A0ABP6WA31_9ACTN</name>
<dbReference type="Gene3D" id="1.10.10.60">
    <property type="entry name" value="Homeodomain-like"/>
    <property type="match status" value="1"/>
</dbReference>
<evidence type="ECO:0000313" key="6">
    <source>
        <dbReference type="EMBL" id="GAA3547048.1"/>
    </source>
</evidence>
<organism evidence="6 7">
    <name type="scientific">Kribbella ginsengisoli</name>
    <dbReference type="NCBI Taxonomy" id="363865"/>
    <lineage>
        <taxon>Bacteria</taxon>
        <taxon>Bacillati</taxon>
        <taxon>Actinomycetota</taxon>
        <taxon>Actinomycetes</taxon>
        <taxon>Propionibacteriales</taxon>
        <taxon>Kribbellaceae</taxon>
        <taxon>Kribbella</taxon>
    </lineage>
</organism>
<keyword evidence="3" id="KW-0804">Transcription</keyword>
<dbReference type="PANTHER" id="PTHR47506:SF7">
    <property type="entry name" value="TRANSCRIPTIONAL REGULATORY PROTEIN"/>
    <property type="match status" value="1"/>
</dbReference>
<keyword evidence="1" id="KW-0805">Transcription regulation</keyword>
<dbReference type="PRINTS" id="PR00455">
    <property type="entry name" value="HTHTETR"/>
</dbReference>
<dbReference type="InterPro" id="IPR001647">
    <property type="entry name" value="HTH_TetR"/>
</dbReference>
<evidence type="ECO:0000256" key="2">
    <source>
        <dbReference type="ARBA" id="ARBA00023125"/>
    </source>
</evidence>
<comment type="caution">
    <text evidence="6">The sequence shown here is derived from an EMBL/GenBank/DDBJ whole genome shotgun (WGS) entry which is preliminary data.</text>
</comment>
<dbReference type="RefSeq" id="WP_344838405.1">
    <property type="nucleotide sequence ID" value="NZ_BAABAA010000001.1"/>
</dbReference>
<feature type="domain" description="HTH tetR-type" evidence="5">
    <location>
        <begin position="9"/>
        <end position="69"/>
    </location>
</feature>
<dbReference type="PROSITE" id="PS50977">
    <property type="entry name" value="HTH_TETR_2"/>
    <property type="match status" value="1"/>
</dbReference>
<evidence type="ECO:0000313" key="7">
    <source>
        <dbReference type="Proteomes" id="UP001501222"/>
    </source>
</evidence>
<dbReference type="Gene3D" id="1.10.357.10">
    <property type="entry name" value="Tetracycline Repressor, domain 2"/>
    <property type="match status" value="1"/>
</dbReference>
<proteinExistence type="predicted"/>
<dbReference type="InterPro" id="IPR009057">
    <property type="entry name" value="Homeodomain-like_sf"/>
</dbReference>
<sequence length="199" mass="20979">MRVSREQAAENRERVLAVAGRLFRERGFDAVSIADLMGAAGLTHGGFYKQFTSKEALQAEVCARGAADSVAAFDKALSAARQGETGSSSAFAALLDDYLSAKHRDQPGNGCTVAALAGDAGRHGERVQEQLAAGVRGMAEAVHVIRPTAVQSAGDSTDQLDLATLSAMIGAVVLARSVRETDPWLSERILSDTKHRLAQ</sequence>
<evidence type="ECO:0000259" key="5">
    <source>
        <dbReference type="PROSITE" id="PS50977"/>
    </source>
</evidence>
<evidence type="ECO:0000256" key="1">
    <source>
        <dbReference type="ARBA" id="ARBA00023015"/>
    </source>
</evidence>
<dbReference type="InterPro" id="IPR036271">
    <property type="entry name" value="Tet_transcr_reg_TetR-rel_C_sf"/>
</dbReference>
<dbReference type="SUPFAM" id="SSF48498">
    <property type="entry name" value="Tetracyclin repressor-like, C-terminal domain"/>
    <property type="match status" value="1"/>
</dbReference>
<dbReference type="PANTHER" id="PTHR47506">
    <property type="entry name" value="TRANSCRIPTIONAL REGULATORY PROTEIN"/>
    <property type="match status" value="1"/>
</dbReference>
<evidence type="ECO:0000256" key="3">
    <source>
        <dbReference type="ARBA" id="ARBA00023163"/>
    </source>
</evidence>
<protein>
    <submittedName>
        <fullName evidence="6">TetR/AcrR family transcriptional regulator</fullName>
    </submittedName>
</protein>
<dbReference type="Proteomes" id="UP001501222">
    <property type="component" value="Unassembled WGS sequence"/>
</dbReference>